<dbReference type="PANTHER" id="PTHR39327:SF1">
    <property type="entry name" value="BLR5470 PROTEIN"/>
    <property type="match status" value="1"/>
</dbReference>
<feature type="signal peptide" evidence="1">
    <location>
        <begin position="1"/>
        <end position="21"/>
    </location>
</feature>
<dbReference type="Pfam" id="PF06035">
    <property type="entry name" value="Peptidase_C93"/>
    <property type="match status" value="1"/>
</dbReference>
<evidence type="ECO:0000313" key="3">
    <source>
        <dbReference type="Proteomes" id="UP000585437"/>
    </source>
</evidence>
<dbReference type="Proteomes" id="UP000585437">
    <property type="component" value="Unassembled WGS sequence"/>
</dbReference>
<comment type="caution">
    <text evidence="2">The sequence shown here is derived from an EMBL/GenBank/DDBJ whole genome shotgun (WGS) entry which is preliminary data.</text>
</comment>
<feature type="chain" id="PRO_5031369479" evidence="1">
    <location>
        <begin position="22"/>
        <end position="206"/>
    </location>
</feature>
<dbReference type="PANTHER" id="PTHR39327">
    <property type="match status" value="1"/>
</dbReference>
<organism evidence="2 3">
    <name type="scientific">Rhizobium soli</name>
    <dbReference type="NCBI Taxonomy" id="424798"/>
    <lineage>
        <taxon>Bacteria</taxon>
        <taxon>Pseudomonadati</taxon>
        <taxon>Pseudomonadota</taxon>
        <taxon>Alphaproteobacteria</taxon>
        <taxon>Hyphomicrobiales</taxon>
        <taxon>Rhizobiaceae</taxon>
        <taxon>Rhizobium/Agrobacterium group</taxon>
        <taxon>Rhizobium</taxon>
    </lineage>
</organism>
<keyword evidence="1" id="KW-0732">Signal</keyword>
<reference evidence="2 3" key="1">
    <citation type="submission" date="2020-08" db="EMBL/GenBank/DDBJ databases">
        <title>The Agave Microbiome: Exploring the role of microbial communities in plant adaptations to desert environments.</title>
        <authorList>
            <person name="Partida-Martinez L.P."/>
        </authorList>
    </citation>
    <scope>NUCLEOTIDE SEQUENCE [LARGE SCALE GENOMIC DNA]</scope>
    <source>
        <strain evidence="2 3">AS3.12</strain>
    </source>
</reference>
<evidence type="ECO:0000313" key="2">
    <source>
        <dbReference type="EMBL" id="MBB6507792.1"/>
    </source>
</evidence>
<dbReference type="AlphaFoldDB" id="A0A7X0JJ65"/>
<dbReference type="RefSeq" id="WP_246453883.1">
    <property type="nucleotide sequence ID" value="NZ_JACHBU010000002.1"/>
</dbReference>
<gene>
    <name evidence="2" type="ORF">F4695_001124</name>
</gene>
<accession>A0A7X0JJ65</accession>
<dbReference type="InterPro" id="IPR010319">
    <property type="entry name" value="Transglutaminase-like_Cys_pept"/>
</dbReference>
<dbReference type="EMBL" id="JACHBU010000002">
    <property type="protein sequence ID" value="MBB6507792.1"/>
    <property type="molecule type" value="Genomic_DNA"/>
</dbReference>
<dbReference type="Gene3D" id="3.10.620.30">
    <property type="match status" value="1"/>
</dbReference>
<evidence type="ECO:0000256" key="1">
    <source>
        <dbReference type="SAM" id="SignalP"/>
    </source>
</evidence>
<keyword evidence="3" id="KW-1185">Reference proteome</keyword>
<protein>
    <submittedName>
        <fullName evidence="2">Putative transglutaminase-like cysteine proteinase</fullName>
    </submittedName>
</protein>
<sequence>MKLHSIVITLAFFAVPSVTMAAGPVGILRDVRGSMQRIQESGFALAPYAFAKFCRSNQEQCADTGGDGIVELTDDRKAQLLSVNSGINRTVRPVNDADGSDEWSIDVASGDCEDYALTKRKHLISLGWPSGSLRMAVARTRSGEGHAVLVAKTSAGDLVLDNRFSEIKPWKKTDLTWIMMQSQKSPRIWVKIGPSNDRPTFVANQW</sequence>
<proteinExistence type="predicted"/>
<name>A0A7X0JJ65_9HYPH</name>